<comment type="caution">
    <text evidence="2">The sequence shown here is derived from an EMBL/GenBank/DDBJ whole genome shotgun (WGS) entry which is preliminary data.</text>
</comment>
<evidence type="ECO:0000313" key="2">
    <source>
        <dbReference type="EMBL" id="GFH11577.1"/>
    </source>
</evidence>
<feature type="region of interest" description="Disordered" evidence="1">
    <location>
        <begin position="1"/>
        <end position="29"/>
    </location>
</feature>
<proteinExistence type="predicted"/>
<gene>
    <name evidence="2" type="ORF">HaLaN_07097</name>
</gene>
<dbReference type="Proteomes" id="UP000485058">
    <property type="component" value="Unassembled WGS sequence"/>
</dbReference>
<reference evidence="2 3" key="1">
    <citation type="submission" date="2020-02" db="EMBL/GenBank/DDBJ databases">
        <title>Draft genome sequence of Haematococcus lacustris strain NIES-144.</title>
        <authorList>
            <person name="Morimoto D."/>
            <person name="Nakagawa S."/>
            <person name="Yoshida T."/>
            <person name="Sawayama S."/>
        </authorList>
    </citation>
    <scope>NUCLEOTIDE SEQUENCE [LARGE SCALE GENOMIC DNA]</scope>
    <source>
        <strain evidence="2 3">NIES-144</strain>
    </source>
</reference>
<evidence type="ECO:0000256" key="1">
    <source>
        <dbReference type="SAM" id="MobiDB-lite"/>
    </source>
</evidence>
<sequence length="29" mass="3105">MKQAVSTEAAPEQQRSGHKASLRLPVVKG</sequence>
<accession>A0A699YMR4</accession>
<organism evidence="2 3">
    <name type="scientific">Haematococcus lacustris</name>
    <name type="common">Green alga</name>
    <name type="synonym">Haematococcus pluvialis</name>
    <dbReference type="NCBI Taxonomy" id="44745"/>
    <lineage>
        <taxon>Eukaryota</taxon>
        <taxon>Viridiplantae</taxon>
        <taxon>Chlorophyta</taxon>
        <taxon>core chlorophytes</taxon>
        <taxon>Chlorophyceae</taxon>
        <taxon>CS clade</taxon>
        <taxon>Chlamydomonadales</taxon>
        <taxon>Haematococcaceae</taxon>
        <taxon>Haematococcus</taxon>
    </lineage>
</organism>
<evidence type="ECO:0000313" key="3">
    <source>
        <dbReference type="Proteomes" id="UP000485058"/>
    </source>
</evidence>
<protein>
    <submittedName>
        <fullName evidence="2">Uncharacterized protein</fullName>
    </submittedName>
</protein>
<name>A0A699YMR4_HAELA</name>
<keyword evidence="3" id="KW-1185">Reference proteome</keyword>
<dbReference type="EMBL" id="BLLF01000416">
    <property type="protein sequence ID" value="GFH11577.1"/>
    <property type="molecule type" value="Genomic_DNA"/>
</dbReference>
<dbReference type="AlphaFoldDB" id="A0A699YMR4"/>